<feature type="region of interest" description="Disordered" evidence="1">
    <location>
        <begin position="30"/>
        <end position="66"/>
    </location>
</feature>
<dbReference type="AlphaFoldDB" id="A0A6J8AW64"/>
<evidence type="ECO:0000313" key="3">
    <source>
        <dbReference type="Proteomes" id="UP000507470"/>
    </source>
</evidence>
<accession>A0A6J8AW64</accession>
<reference evidence="2 3" key="1">
    <citation type="submission" date="2020-06" db="EMBL/GenBank/DDBJ databases">
        <authorList>
            <person name="Li R."/>
            <person name="Bekaert M."/>
        </authorList>
    </citation>
    <scope>NUCLEOTIDE SEQUENCE [LARGE SCALE GENOMIC DNA]</scope>
    <source>
        <strain evidence="3">wild</strain>
    </source>
</reference>
<dbReference type="OrthoDB" id="6153424at2759"/>
<name>A0A6J8AW64_MYTCO</name>
<dbReference type="Proteomes" id="UP000507470">
    <property type="component" value="Unassembled WGS sequence"/>
</dbReference>
<dbReference type="Gene3D" id="3.90.320.10">
    <property type="match status" value="1"/>
</dbReference>
<keyword evidence="3" id="KW-1185">Reference proteome</keyword>
<dbReference type="GO" id="GO:0006281">
    <property type="term" value="P:DNA repair"/>
    <property type="evidence" value="ECO:0007669"/>
    <property type="project" value="UniProtKB-ARBA"/>
</dbReference>
<dbReference type="EMBL" id="CACVKT020001876">
    <property type="protein sequence ID" value="CAC5372912.1"/>
    <property type="molecule type" value="Genomic_DNA"/>
</dbReference>
<organism evidence="2 3">
    <name type="scientific">Mytilus coruscus</name>
    <name type="common">Sea mussel</name>
    <dbReference type="NCBI Taxonomy" id="42192"/>
    <lineage>
        <taxon>Eukaryota</taxon>
        <taxon>Metazoa</taxon>
        <taxon>Spiralia</taxon>
        <taxon>Lophotrochozoa</taxon>
        <taxon>Mollusca</taxon>
        <taxon>Bivalvia</taxon>
        <taxon>Autobranchia</taxon>
        <taxon>Pteriomorphia</taxon>
        <taxon>Mytilida</taxon>
        <taxon>Mytiloidea</taxon>
        <taxon>Mytilidae</taxon>
        <taxon>Mytilinae</taxon>
        <taxon>Mytilus</taxon>
    </lineage>
</organism>
<dbReference type="InterPro" id="IPR011335">
    <property type="entry name" value="Restrct_endonuc-II-like"/>
</dbReference>
<evidence type="ECO:0000256" key="1">
    <source>
        <dbReference type="SAM" id="MobiDB-lite"/>
    </source>
</evidence>
<dbReference type="InterPro" id="IPR011604">
    <property type="entry name" value="PDDEXK-like_dom_sf"/>
</dbReference>
<sequence>MKTFRICEAANRKENIPMVHQCRKKDQWQCKNNGARHSYRPSERSKRKKGESKEEKKQSMAPSSEDEEGARIIFILLSPDGGLGIVKLENTPDNITDPKAACEFKCPVGTDYKTPVHYEIPVRHVSQLLAEMASTGTKELVYLSWSAESSTVFQVSFDEELWKMIIDEALSVYSTESPKRPTRISEAAKNIKRKLYSFKQEHTELLCEVKSAKATSLNISQSHT</sequence>
<gene>
    <name evidence="2" type="ORF">MCOR_10846</name>
</gene>
<protein>
    <submittedName>
        <fullName evidence="2">ARPC1A_B</fullName>
    </submittedName>
</protein>
<evidence type="ECO:0000313" key="2">
    <source>
        <dbReference type="EMBL" id="CAC5372912.1"/>
    </source>
</evidence>
<proteinExistence type="predicted"/>
<dbReference type="SUPFAM" id="SSF52980">
    <property type="entry name" value="Restriction endonuclease-like"/>
    <property type="match status" value="1"/>
</dbReference>